<accession>A0ABW5UQ40</accession>
<comment type="caution">
    <text evidence="5">The sequence shown here is derived from an EMBL/GenBank/DDBJ whole genome shotgun (WGS) entry which is preliminary data.</text>
</comment>
<dbReference type="PROSITE" id="PS51724">
    <property type="entry name" value="SPOR"/>
    <property type="match status" value="1"/>
</dbReference>
<dbReference type="InterPro" id="IPR052521">
    <property type="entry name" value="Cell_div_SPOR-domain"/>
</dbReference>
<gene>
    <name evidence="5" type="ORF">ACFSW6_12965</name>
</gene>
<feature type="compositionally biased region" description="Low complexity" evidence="2">
    <location>
        <begin position="76"/>
        <end position="124"/>
    </location>
</feature>
<feature type="region of interest" description="Disordered" evidence="2">
    <location>
        <begin position="38"/>
        <end position="131"/>
    </location>
</feature>
<keyword evidence="3" id="KW-0812">Transmembrane</keyword>
<dbReference type="PANTHER" id="PTHR38687">
    <property type="entry name" value="CELL DIVISION PROTEIN DEDD-RELATED"/>
    <property type="match status" value="1"/>
</dbReference>
<keyword evidence="3" id="KW-0472">Membrane</keyword>
<dbReference type="PANTHER" id="PTHR38687:SF1">
    <property type="entry name" value="CELL DIVISION PROTEIN DEDD"/>
    <property type="match status" value="1"/>
</dbReference>
<evidence type="ECO:0000259" key="4">
    <source>
        <dbReference type="PROSITE" id="PS51724"/>
    </source>
</evidence>
<keyword evidence="3" id="KW-1133">Transmembrane helix</keyword>
<dbReference type="EMBL" id="JBHUMV010000005">
    <property type="protein sequence ID" value="MFD2755004.1"/>
    <property type="molecule type" value="Genomic_DNA"/>
</dbReference>
<feature type="domain" description="SPOR" evidence="4">
    <location>
        <begin position="161"/>
        <end position="240"/>
    </location>
</feature>
<evidence type="ECO:0000256" key="2">
    <source>
        <dbReference type="SAM" id="MobiDB-lite"/>
    </source>
</evidence>
<evidence type="ECO:0000256" key="1">
    <source>
        <dbReference type="SAM" id="Coils"/>
    </source>
</evidence>
<keyword evidence="6" id="KW-1185">Reference proteome</keyword>
<dbReference type="SUPFAM" id="SSF110997">
    <property type="entry name" value="Sporulation related repeat"/>
    <property type="match status" value="1"/>
</dbReference>
<dbReference type="InterPro" id="IPR036680">
    <property type="entry name" value="SPOR-like_sf"/>
</dbReference>
<dbReference type="Gene3D" id="3.30.70.1070">
    <property type="entry name" value="Sporulation related repeat"/>
    <property type="match status" value="1"/>
</dbReference>
<dbReference type="InterPro" id="IPR007730">
    <property type="entry name" value="SPOR-like_dom"/>
</dbReference>
<keyword evidence="1" id="KW-0175">Coiled coil</keyword>
<name>A0ABW5UQ40_9BURK</name>
<evidence type="ECO:0000313" key="6">
    <source>
        <dbReference type="Proteomes" id="UP001597463"/>
    </source>
</evidence>
<evidence type="ECO:0000313" key="5">
    <source>
        <dbReference type="EMBL" id="MFD2755004.1"/>
    </source>
</evidence>
<organism evidence="5 6">
    <name type="scientific">Comamonas terrae</name>
    <dbReference type="NCBI Taxonomy" id="673548"/>
    <lineage>
        <taxon>Bacteria</taxon>
        <taxon>Pseudomonadati</taxon>
        <taxon>Pseudomonadota</taxon>
        <taxon>Betaproteobacteria</taxon>
        <taxon>Burkholderiales</taxon>
        <taxon>Comamonadaceae</taxon>
        <taxon>Comamonas</taxon>
    </lineage>
</organism>
<protein>
    <submittedName>
        <fullName evidence="5">SPOR domain-containing protein</fullName>
    </submittedName>
</protein>
<sequence length="241" mass="24769">MKKQQRGGTILGLIFGMIIGLGAALAVAVYVTKVPVPFLNKGGNNTDRDAAEAERNRNWDPNAPLQSKAPLPPAVAPAAPGANEPATGAAAPATVQPPAVAGGTPAVPAVPAVPGTPAAGHGAPSSTDPLGDLVRQRSAAADKADKAKAEKDKAAQAAQAAESGFNYFVQAGAFRRQNEAEAQRAKLAMLGWEARISEREQNGITVFRVRVGPFTKRDDAEQLKGKLDGAGVESTLVRAAK</sequence>
<feature type="coiled-coil region" evidence="1">
    <location>
        <begin position="137"/>
        <end position="164"/>
    </location>
</feature>
<dbReference type="Pfam" id="PF05036">
    <property type="entry name" value="SPOR"/>
    <property type="match status" value="1"/>
</dbReference>
<reference evidence="6" key="1">
    <citation type="journal article" date="2019" name="Int. J. Syst. Evol. Microbiol.">
        <title>The Global Catalogue of Microorganisms (GCM) 10K type strain sequencing project: providing services to taxonomists for standard genome sequencing and annotation.</title>
        <authorList>
            <consortium name="The Broad Institute Genomics Platform"/>
            <consortium name="The Broad Institute Genome Sequencing Center for Infectious Disease"/>
            <person name="Wu L."/>
            <person name="Ma J."/>
        </authorList>
    </citation>
    <scope>NUCLEOTIDE SEQUENCE [LARGE SCALE GENOMIC DNA]</scope>
    <source>
        <strain evidence="6">TISTR 1906</strain>
    </source>
</reference>
<feature type="transmembrane region" description="Helical" evidence="3">
    <location>
        <begin position="12"/>
        <end position="31"/>
    </location>
</feature>
<dbReference type="Proteomes" id="UP001597463">
    <property type="component" value="Unassembled WGS sequence"/>
</dbReference>
<evidence type="ECO:0000256" key="3">
    <source>
        <dbReference type="SAM" id="Phobius"/>
    </source>
</evidence>
<dbReference type="RefSeq" id="WP_066475476.1">
    <property type="nucleotide sequence ID" value="NZ_BCNT01000005.1"/>
</dbReference>
<proteinExistence type="predicted"/>
<feature type="compositionally biased region" description="Basic and acidic residues" evidence="2">
    <location>
        <begin position="46"/>
        <end position="58"/>
    </location>
</feature>